<reference evidence="2 3" key="1">
    <citation type="submission" date="2023-03" db="EMBL/GenBank/DDBJ databases">
        <title>Genome insight into feeding habits of ladybird beetles.</title>
        <authorList>
            <person name="Li H.-S."/>
            <person name="Huang Y.-H."/>
            <person name="Pang H."/>
        </authorList>
    </citation>
    <scope>NUCLEOTIDE SEQUENCE [LARGE SCALE GENOMIC DNA]</scope>
    <source>
        <strain evidence="2">SYSU_2023b</strain>
        <tissue evidence="2">Whole body</tissue>
    </source>
</reference>
<evidence type="ECO:0000256" key="1">
    <source>
        <dbReference type="SAM" id="MobiDB-lite"/>
    </source>
</evidence>
<feature type="compositionally biased region" description="Acidic residues" evidence="1">
    <location>
        <begin position="172"/>
        <end position="183"/>
    </location>
</feature>
<evidence type="ECO:0000313" key="3">
    <source>
        <dbReference type="Proteomes" id="UP001431783"/>
    </source>
</evidence>
<gene>
    <name evidence="2" type="ORF">WA026_022980</name>
</gene>
<name>A0AAW1TPW6_9CUCU</name>
<proteinExistence type="predicted"/>
<dbReference type="EMBL" id="JARQZJ010000021">
    <property type="protein sequence ID" value="KAK9873567.1"/>
    <property type="molecule type" value="Genomic_DNA"/>
</dbReference>
<accession>A0AAW1TPW6</accession>
<evidence type="ECO:0000313" key="2">
    <source>
        <dbReference type="EMBL" id="KAK9873567.1"/>
    </source>
</evidence>
<dbReference type="AlphaFoldDB" id="A0AAW1TPW6"/>
<feature type="region of interest" description="Disordered" evidence="1">
    <location>
        <begin position="126"/>
        <end position="234"/>
    </location>
</feature>
<comment type="caution">
    <text evidence="2">The sequence shown here is derived from an EMBL/GenBank/DDBJ whole genome shotgun (WGS) entry which is preliminary data.</text>
</comment>
<feature type="compositionally biased region" description="Basic and acidic residues" evidence="1">
    <location>
        <begin position="151"/>
        <end position="166"/>
    </location>
</feature>
<sequence>MVVFVVACYVRIQLFCVLNFKIRVKNRVPVPVYAMDMDPQERDSENGQVSPVSQNDEKISVEHGDVLYKLKMQVGSLKTSEEFDMRKMDRQVTFPNIANMLPLQDRFSLPALFPFPHPAAAFLPSIPHPQPIAPSSGGSHSSEESALSQHTLRENKELKKYREVLKTRVASLEEEERDSENGEESPVSQSDEEMSDGEDSGREHDEVGSCDDINGGGDDRIRNNILSEHGDVLS</sequence>
<keyword evidence="3" id="KW-1185">Reference proteome</keyword>
<dbReference type="Proteomes" id="UP001431783">
    <property type="component" value="Unassembled WGS sequence"/>
</dbReference>
<feature type="compositionally biased region" description="Basic and acidic residues" evidence="1">
    <location>
        <begin position="217"/>
        <end position="234"/>
    </location>
</feature>
<protein>
    <submittedName>
        <fullName evidence="2">Uncharacterized protein</fullName>
    </submittedName>
</protein>
<organism evidence="2 3">
    <name type="scientific">Henosepilachna vigintioctopunctata</name>
    <dbReference type="NCBI Taxonomy" id="420089"/>
    <lineage>
        <taxon>Eukaryota</taxon>
        <taxon>Metazoa</taxon>
        <taxon>Ecdysozoa</taxon>
        <taxon>Arthropoda</taxon>
        <taxon>Hexapoda</taxon>
        <taxon>Insecta</taxon>
        <taxon>Pterygota</taxon>
        <taxon>Neoptera</taxon>
        <taxon>Endopterygota</taxon>
        <taxon>Coleoptera</taxon>
        <taxon>Polyphaga</taxon>
        <taxon>Cucujiformia</taxon>
        <taxon>Coccinelloidea</taxon>
        <taxon>Coccinellidae</taxon>
        <taxon>Epilachninae</taxon>
        <taxon>Epilachnini</taxon>
        <taxon>Henosepilachna</taxon>
    </lineage>
</organism>